<accession>A0A8I5NP74</accession>
<dbReference type="Proteomes" id="UP000028761">
    <property type="component" value="Chromosome 14"/>
</dbReference>
<dbReference type="PRINTS" id="PR02045">
    <property type="entry name" value="F138DOMAIN"/>
</dbReference>
<keyword evidence="2" id="KW-1185">Reference proteome</keyword>
<reference evidence="1 2" key="1">
    <citation type="submission" date="2012-03" db="EMBL/GenBank/DDBJ databases">
        <title>Whole Genome Assembly of Papio anubis.</title>
        <authorList>
            <person name="Liu Y.L."/>
            <person name="Abraham K.A."/>
            <person name="Akbar H.A."/>
            <person name="Ali S.A."/>
            <person name="Anosike U.A."/>
            <person name="Aqrawi P.A."/>
            <person name="Arias F.A."/>
            <person name="Attaway T.A."/>
            <person name="Awwad R.A."/>
            <person name="Babu C.B."/>
            <person name="Bandaranaike D.B."/>
            <person name="Battles P.B."/>
            <person name="Bell A.B."/>
            <person name="Beltran B.B."/>
            <person name="Berhane-Mersha D.B."/>
            <person name="Bess C.B."/>
            <person name="Bickham C.B."/>
            <person name="Bolden T.B."/>
            <person name="Carter K.C."/>
            <person name="Chau D.C."/>
            <person name="Chavez A.C."/>
            <person name="Clerc-Blankenburg K.C."/>
            <person name="Coyle M.C."/>
            <person name="Dao M.D."/>
            <person name="Davila M.L.D."/>
            <person name="Davy-Carroll L.D."/>
            <person name="Denson S.D."/>
            <person name="Dinh H.D."/>
            <person name="Fernandez S.F."/>
            <person name="Fernando P.F."/>
            <person name="Forbes L.F."/>
            <person name="Francis C.F."/>
            <person name="Francisco L.F."/>
            <person name="Fu Q.F."/>
            <person name="Garcia-Iii R.G."/>
            <person name="Garrett T.G."/>
            <person name="Gross S.G."/>
            <person name="Gubbala S.G."/>
            <person name="Hirani K.H."/>
            <person name="Hogues M.H."/>
            <person name="Hollins B.H."/>
            <person name="Jackson L.J."/>
            <person name="Javaid M.J."/>
            <person name="Jhangiani S.J."/>
            <person name="Johnson A.J."/>
            <person name="Johnson B.J."/>
            <person name="Jones J.J."/>
            <person name="Joshi V.J."/>
            <person name="Kalu J.K."/>
            <person name="Khan N.K."/>
            <person name="Korchina V.K."/>
            <person name="Kovar C.K."/>
            <person name="Lago L.L."/>
            <person name="Lara F.L."/>
            <person name="Le T.-K.L."/>
            <person name="Lee S.L."/>
            <person name="Legall-Iii F.L."/>
            <person name="Lemon S.L."/>
            <person name="Liu J.L."/>
            <person name="Liu Y.-S.L."/>
            <person name="Liyanage D.L."/>
            <person name="Lopez J.L."/>
            <person name="Lorensuhewa L.L."/>
            <person name="Mata R.M."/>
            <person name="Mathew T.M."/>
            <person name="Mercado C.M."/>
            <person name="Mercado I.M."/>
            <person name="Morales K.M."/>
            <person name="Morgan M.M."/>
            <person name="Munidasa M.M."/>
            <person name="Ngo D.N."/>
            <person name="Nguyen L.N."/>
            <person name="Nguyen T.N."/>
            <person name="Nguyen N.N."/>
            <person name="Obregon M.O."/>
            <person name="Okwuonu G.O."/>
            <person name="Ongeri F.O."/>
            <person name="Onwere C.O."/>
            <person name="Osifeso I.O."/>
            <person name="Parra A.P."/>
            <person name="Patil S.P."/>
            <person name="Perez A.P."/>
            <person name="Perez Y.P."/>
            <person name="Pham C.P."/>
            <person name="Pu L.-L.P."/>
            <person name="Puazo M.P."/>
            <person name="Quiroz J.Q."/>
            <person name="Rouhana J.R."/>
            <person name="Ruiz M.R."/>
            <person name="Ruiz S.-J.R."/>
            <person name="Saada N.S."/>
            <person name="Santibanez J.S."/>
            <person name="Scheel M.S."/>
            <person name="Schneider B.S."/>
            <person name="Simmons D.S."/>
            <person name="Sisson I.S."/>
            <person name="Tang L.-Y.T."/>
            <person name="Thornton R.T."/>
            <person name="Tisius J.T."/>
            <person name="Toledanes G.T."/>
            <person name="Trejos Z.T."/>
            <person name="Usmani K.U."/>
            <person name="Varghese R.V."/>
            <person name="Vattathil S.V."/>
            <person name="Vee V.V."/>
            <person name="Walker D.W."/>
            <person name="Weissenberger G.W."/>
            <person name="White C.W."/>
            <person name="Williams A.W."/>
            <person name="Woodworth J.W."/>
            <person name="Wright R.W."/>
            <person name="Zhu Y.Z."/>
            <person name="Han Y.H."/>
            <person name="Newsham I.N."/>
            <person name="Nazareth L.N."/>
            <person name="Worley K.W."/>
            <person name="Muzny D.M."/>
            <person name="Rogers J.R."/>
            <person name="Gibbs R.G."/>
        </authorList>
    </citation>
    <scope>NUCLEOTIDE SEQUENCE [LARGE SCALE GENOMIC DNA]</scope>
</reference>
<name>A0A8I5NP74_PAPAN</name>
<dbReference type="GeneTree" id="ENSGT01120000271815"/>
<proteinExistence type="predicted"/>
<dbReference type="Ensembl" id="ENSPANT00000070142.1">
    <property type="protein sequence ID" value="ENSPANP00000055635.1"/>
    <property type="gene ID" value="ENSPANG00000048211.1"/>
</dbReference>
<evidence type="ECO:0000313" key="2">
    <source>
        <dbReference type="Proteomes" id="UP000028761"/>
    </source>
</evidence>
<dbReference type="PANTHER" id="PTHR12138:SF133">
    <property type="entry name" value="SECRETED PROTEIN"/>
    <property type="match status" value="1"/>
</dbReference>
<protein>
    <submittedName>
        <fullName evidence="1">Uncharacterized protein</fullName>
    </submittedName>
</protein>
<dbReference type="AlphaFoldDB" id="A0A8I5NP74"/>
<evidence type="ECO:0000313" key="1">
    <source>
        <dbReference type="Ensembl" id="ENSPANP00000055635.1"/>
    </source>
</evidence>
<sequence length="85" mass="9055">LGARACTWVLDLCRPGGQGATREAGTTGTCRHTWLISFVFLAEMGFCHVGQADLELLTSGDLPASASQSARITGVSHRTWPPMHS</sequence>
<dbReference type="PANTHER" id="PTHR12138">
    <property type="entry name" value="PRIMATE-EXPANDED PROTEIN FAMILY"/>
    <property type="match status" value="1"/>
</dbReference>
<organism evidence="1 2">
    <name type="scientific">Papio anubis</name>
    <name type="common">Olive baboon</name>
    <dbReference type="NCBI Taxonomy" id="9555"/>
    <lineage>
        <taxon>Eukaryota</taxon>
        <taxon>Metazoa</taxon>
        <taxon>Chordata</taxon>
        <taxon>Craniata</taxon>
        <taxon>Vertebrata</taxon>
        <taxon>Euteleostomi</taxon>
        <taxon>Mammalia</taxon>
        <taxon>Eutheria</taxon>
        <taxon>Euarchontoglires</taxon>
        <taxon>Primates</taxon>
        <taxon>Haplorrhini</taxon>
        <taxon>Catarrhini</taxon>
        <taxon>Cercopithecidae</taxon>
        <taxon>Cercopithecinae</taxon>
        <taxon>Papio</taxon>
    </lineage>
</organism>
<reference evidence="1" key="2">
    <citation type="submission" date="2025-08" db="UniProtKB">
        <authorList>
            <consortium name="Ensembl"/>
        </authorList>
    </citation>
    <scope>IDENTIFICATION</scope>
</reference>
<reference evidence="1" key="3">
    <citation type="submission" date="2025-09" db="UniProtKB">
        <authorList>
            <consortium name="Ensembl"/>
        </authorList>
    </citation>
    <scope>IDENTIFICATION</scope>
</reference>